<dbReference type="AlphaFoldDB" id="X1CTX0"/>
<name>X1CTX0_9ZZZZ</name>
<proteinExistence type="predicted"/>
<evidence type="ECO:0008006" key="2">
    <source>
        <dbReference type="Google" id="ProtNLM"/>
    </source>
</evidence>
<organism evidence="1">
    <name type="scientific">marine sediment metagenome</name>
    <dbReference type="NCBI Taxonomy" id="412755"/>
    <lineage>
        <taxon>unclassified sequences</taxon>
        <taxon>metagenomes</taxon>
        <taxon>ecological metagenomes</taxon>
    </lineage>
</organism>
<dbReference type="EMBL" id="BART01022689">
    <property type="protein sequence ID" value="GAG99513.1"/>
    <property type="molecule type" value="Genomic_DNA"/>
</dbReference>
<gene>
    <name evidence="1" type="ORF">S01H4_41480</name>
</gene>
<comment type="caution">
    <text evidence="1">The sequence shown here is derived from an EMBL/GenBank/DDBJ whole genome shotgun (WGS) entry which is preliminary data.</text>
</comment>
<accession>X1CTX0</accession>
<reference evidence="1" key="1">
    <citation type="journal article" date="2014" name="Front. Microbiol.">
        <title>High frequency of phylogenetically diverse reductive dehalogenase-homologous genes in deep subseafloor sedimentary metagenomes.</title>
        <authorList>
            <person name="Kawai M."/>
            <person name="Futagami T."/>
            <person name="Toyoda A."/>
            <person name="Takaki Y."/>
            <person name="Nishi S."/>
            <person name="Hori S."/>
            <person name="Arai W."/>
            <person name="Tsubouchi T."/>
            <person name="Morono Y."/>
            <person name="Uchiyama I."/>
            <person name="Ito T."/>
            <person name="Fujiyama A."/>
            <person name="Inagaki F."/>
            <person name="Takami H."/>
        </authorList>
    </citation>
    <scope>NUCLEOTIDE SEQUENCE</scope>
    <source>
        <strain evidence="1">Expedition CK06-06</strain>
    </source>
</reference>
<protein>
    <recommendedName>
        <fullName evidence="2">Bacterial Pleckstrin homology domain-containing protein</fullName>
    </recommendedName>
</protein>
<sequence>MYWNYRGLKITLTNNQIEVVYGIFNHKKIPLNTITSCDITKANFRTYGGVGIRFGTDGSWAYNTDFGEAVKLTFQDGRPFVFSTRNPQKVCDLINKLSNYK</sequence>
<evidence type="ECO:0000313" key="1">
    <source>
        <dbReference type="EMBL" id="GAG99513.1"/>
    </source>
</evidence>